<dbReference type="PANTHER" id="PTHR31921">
    <property type="entry name" value="PROTEIN DPCD"/>
    <property type="match status" value="1"/>
</dbReference>
<dbReference type="KEGG" id="spar:SPRG_05802"/>
<dbReference type="Proteomes" id="UP000030745">
    <property type="component" value="Unassembled WGS sequence"/>
</dbReference>
<dbReference type="OMA" id="PILCEME"/>
<keyword evidence="4" id="KW-1185">Reference proteome</keyword>
<reference evidence="3 4" key="1">
    <citation type="journal article" date="2013" name="PLoS Genet.">
        <title>Distinctive expansion of potential virulence genes in the genome of the oomycete fish pathogen Saprolegnia parasitica.</title>
        <authorList>
            <person name="Jiang R.H."/>
            <person name="de Bruijn I."/>
            <person name="Haas B.J."/>
            <person name="Belmonte R."/>
            <person name="Lobach L."/>
            <person name="Christie J."/>
            <person name="van den Ackerveken G."/>
            <person name="Bottin A."/>
            <person name="Bulone V."/>
            <person name="Diaz-Moreno S.M."/>
            <person name="Dumas B."/>
            <person name="Fan L."/>
            <person name="Gaulin E."/>
            <person name="Govers F."/>
            <person name="Grenville-Briggs L.J."/>
            <person name="Horner N.R."/>
            <person name="Levin J.Z."/>
            <person name="Mammella M."/>
            <person name="Meijer H.J."/>
            <person name="Morris P."/>
            <person name="Nusbaum C."/>
            <person name="Oome S."/>
            <person name="Phillips A.J."/>
            <person name="van Rooyen D."/>
            <person name="Rzeszutek E."/>
            <person name="Saraiva M."/>
            <person name="Secombes C.J."/>
            <person name="Seidl M.F."/>
            <person name="Snel B."/>
            <person name="Stassen J.H."/>
            <person name="Sykes S."/>
            <person name="Tripathy S."/>
            <person name="van den Berg H."/>
            <person name="Vega-Arreguin J.C."/>
            <person name="Wawra S."/>
            <person name="Young S.K."/>
            <person name="Zeng Q."/>
            <person name="Dieguez-Uribeondo J."/>
            <person name="Russ C."/>
            <person name="Tyler B.M."/>
            <person name="van West P."/>
        </authorList>
    </citation>
    <scope>NUCLEOTIDE SEQUENCE [LARGE SCALE GENOMIC DNA]</scope>
    <source>
        <strain evidence="3 4">CBS 223.65</strain>
    </source>
</reference>
<dbReference type="AlphaFoldDB" id="A0A067CDT4"/>
<sequence>MYRSHSGGNSTVVVAGGRKRLHTTFADGVELVEEYTKDGPPELLVRRWKNTTALGGDGRWEYEIGEPLPAEGRSRDIGLAPSSTQPTFLCREAATHWEWRVRNLPYPKETYAIGIDDDAQTIVIRTSNKKYFKRFQIPAMVRQSQRLSAAAVSFTHDNNTLVVHYKKPDAVMAVEHQELRDRLHGAGTSEPQCRQQ</sequence>
<dbReference type="GeneID" id="24128180"/>
<dbReference type="OrthoDB" id="10256139at2759"/>
<dbReference type="PRINTS" id="PR02065">
    <property type="entry name" value="PROTEINDPCD"/>
</dbReference>
<dbReference type="InterPro" id="IPR026224">
    <property type="entry name" value="DPCD"/>
</dbReference>
<dbReference type="RefSeq" id="XP_012200470.1">
    <property type="nucleotide sequence ID" value="XM_012345080.1"/>
</dbReference>
<evidence type="ECO:0000313" key="4">
    <source>
        <dbReference type="Proteomes" id="UP000030745"/>
    </source>
</evidence>
<organism evidence="3 4">
    <name type="scientific">Saprolegnia parasitica (strain CBS 223.65)</name>
    <dbReference type="NCBI Taxonomy" id="695850"/>
    <lineage>
        <taxon>Eukaryota</taxon>
        <taxon>Sar</taxon>
        <taxon>Stramenopiles</taxon>
        <taxon>Oomycota</taxon>
        <taxon>Saprolegniomycetes</taxon>
        <taxon>Saprolegniales</taxon>
        <taxon>Saprolegniaceae</taxon>
        <taxon>Saprolegnia</taxon>
    </lineage>
</organism>
<dbReference type="EMBL" id="KK583209">
    <property type="protein sequence ID" value="KDO28929.1"/>
    <property type="molecule type" value="Genomic_DNA"/>
</dbReference>
<dbReference type="PANTHER" id="PTHR31921:SF1">
    <property type="entry name" value="PROTEIN DPCD"/>
    <property type="match status" value="1"/>
</dbReference>
<dbReference type="STRING" id="695850.A0A067CDT4"/>
<evidence type="ECO:0000313" key="3">
    <source>
        <dbReference type="EMBL" id="KDO28929.1"/>
    </source>
</evidence>
<gene>
    <name evidence="3" type="ORF">SPRG_05802</name>
</gene>
<evidence type="ECO:0000256" key="1">
    <source>
        <dbReference type="ARBA" id="ARBA00010597"/>
    </source>
</evidence>
<proteinExistence type="inferred from homology"/>
<dbReference type="VEuPathDB" id="FungiDB:SPRG_05802"/>
<accession>A0A067CDT4</accession>
<name>A0A067CDT4_SAPPC</name>
<comment type="similarity">
    <text evidence="1">Belongs to the DPCD family.</text>
</comment>
<protein>
    <recommendedName>
        <fullName evidence="2">Protein DPCD</fullName>
    </recommendedName>
</protein>
<dbReference type="Pfam" id="PF14913">
    <property type="entry name" value="DPCD"/>
    <property type="match status" value="1"/>
</dbReference>
<evidence type="ECO:0000256" key="2">
    <source>
        <dbReference type="ARBA" id="ARBA00020330"/>
    </source>
</evidence>